<sequence length="41" mass="4790">MLDFNNSKRRIEIVDQEDRALLRSTPSAWSMPEDGQEHVFA</sequence>
<dbReference type="AlphaFoldDB" id="A0A0F9GHB6"/>
<protein>
    <submittedName>
        <fullName evidence="1">Uncharacterized protein</fullName>
    </submittedName>
</protein>
<gene>
    <name evidence="1" type="ORF">LCGC14_2183640</name>
</gene>
<comment type="caution">
    <text evidence="1">The sequence shown here is derived from an EMBL/GenBank/DDBJ whole genome shotgun (WGS) entry which is preliminary data.</text>
</comment>
<reference evidence="1" key="1">
    <citation type="journal article" date="2015" name="Nature">
        <title>Complex archaea that bridge the gap between prokaryotes and eukaryotes.</title>
        <authorList>
            <person name="Spang A."/>
            <person name="Saw J.H."/>
            <person name="Jorgensen S.L."/>
            <person name="Zaremba-Niedzwiedzka K."/>
            <person name="Martijn J."/>
            <person name="Lind A.E."/>
            <person name="van Eijk R."/>
            <person name="Schleper C."/>
            <person name="Guy L."/>
            <person name="Ettema T.J."/>
        </authorList>
    </citation>
    <scope>NUCLEOTIDE SEQUENCE</scope>
</reference>
<organism evidence="1">
    <name type="scientific">marine sediment metagenome</name>
    <dbReference type="NCBI Taxonomy" id="412755"/>
    <lineage>
        <taxon>unclassified sequences</taxon>
        <taxon>metagenomes</taxon>
        <taxon>ecological metagenomes</taxon>
    </lineage>
</organism>
<feature type="non-terminal residue" evidence="1">
    <location>
        <position position="41"/>
    </location>
</feature>
<dbReference type="EMBL" id="LAZR01028442">
    <property type="protein sequence ID" value="KKL62592.1"/>
    <property type="molecule type" value="Genomic_DNA"/>
</dbReference>
<proteinExistence type="predicted"/>
<name>A0A0F9GHB6_9ZZZZ</name>
<accession>A0A0F9GHB6</accession>
<evidence type="ECO:0000313" key="1">
    <source>
        <dbReference type="EMBL" id="KKL62592.1"/>
    </source>
</evidence>